<dbReference type="AlphaFoldDB" id="A0AAN6GZA7"/>
<name>A0AAN6GZA7_9PEZI</name>
<comment type="caution">
    <text evidence="2">The sequence shown here is derived from an EMBL/GenBank/DDBJ whole genome shotgun (WGS) entry which is preliminary data.</text>
</comment>
<feature type="non-terminal residue" evidence="2">
    <location>
        <position position="1"/>
    </location>
</feature>
<organism evidence="2 3">
    <name type="scientific">Friedmanniomyces endolithicus</name>
    <dbReference type="NCBI Taxonomy" id="329885"/>
    <lineage>
        <taxon>Eukaryota</taxon>
        <taxon>Fungi</taxon>
        <taxon>Dikarya</taxon>
        <taxon>Ascomycota</taxon>
        <taxon>Pezizomycotina</taxon>
        <taxon>Dothideomycetes</taxon>
        <taxon>Dothideomycetidae</taxon>
        <taxon>Mycosphaerellales</taxon>
        <taxon>Teratosphaeriaceae</taxon>
        <taxon>Friedmanniomyces</taxon>
    </lineage>
</organism>
<keyword evidence="3" id="KW-1185">Reference proteome</keyword>
<evidence type="ECO:0000313" key="3">
    <source>
        <dbReference type="Proteomes" id="UP001175353"/>
    </source>
</evidence>
<proteinExistence type="predicted"/>
<sequence>HHESRRIRRRQEDRRHRLLLHRHGSRQLPRKPETPRQHHWHGKRAPRERYGSQSRQNLPRTARKERREILPLGLCLPRLTLSSGQEQNRQSGAERRHRARSGRGDRGHGSQTRDAVPAVQRQDPAPRERQEHHRRRLVRREGSAGRLRHRGYRHVPLPR</sequence>
<accession>A0AAN6GZA7</accession>
<feature type="non-terminal residue" evidence="2">
    <location>
        <position position="159"/>
    </location>
</feature>
<evidence type="ECO:0000256" key="1">
    <source>
        <dbReference type="SAM" id="MobiDB-lite"/>
    </source>
</evidence>
<evidence type="ECO:0000313" key="2">
    <source>
        <dbReference type="EMBL" id="KAK0948364.1"/>
    </source>
</evidence>
<feature type="compositionally biased region" description="Basic residues" evidence="1">
    <location>
        <begin position="16"/>
        <end position="29"/>
    </location>
</feature>
<feature type="compositionally biased region" description="Low complexity" evidence="1">
    <location>
        <begin position="70"/>
        <end position="81"/>
    </location>
</feature>
<gene>
    <name evidence="2" type="ORF">LTR91_027083</name>
</gene>
<protein>
    <submittedName>
        <fullName evidence="2">Uncharacterized protein</fullName>
    </submittedName>
</protein>
<dbReference type="Proteomes" id="UP001175353">
    <property type="component" value="Unassembled WGS sequence"/>
</dbReference>
<dbReference type="EMBL" id="JAUJLE010002048">
    <property type="protein sequence ID" value="KAK0948364.1"/>
    <property type="molecule type" value="Genomic_DNA"/>
</dbReference>
<feature type="region of interest" description="Disordered" evidence="1">
    <location>
        <begin position="1"/>
        <end position="159"/>
    </location>
</feature>
<reference evidence="2" key="1">
    <citation type="submission" date="2023-06" db="EMBL/GenBank/DDBJ databases">
        <title>Black Yeasts Isolated from many extreme environments.</title>
        <authorList>
            <person name="Coleine C."/>
            <person name="Stajich J.E."/>
            <person name="Selbmann L."/>
        </authorList>
    </citation>
    <scope>NUCLEOTIDE SEQUENCE</scope>
    <source>
        <strain evidence="2">CCFEE 5200</strain>
    </source>
</reference>